<sequence>MDTPLYNLSPVLHLLLMGLAVATGPLAWVWLRNRSPRTRLAALTLLTLFLTFDLVMFGAFTRLTDSGLGCPDWPGCYGHASPVGASSAIASAQAQMPTGPVTHTKAWIEMVHRYLAMGVGTLILTLTLGAWRDRRRGQGTGLHPLWPTLTLGWVCLQGAFGALTVTMKLFPAIVTLHLMGGVVLLALLAAQATRLRHAEPATVPSAQRGLVLAGLALLALQIALGGWVSTNYAVLACNGFPACQGSFWPAMDFAQGFTLWRPLGLTPAGEPVSFEALTAIHYVHRLAAYAVIAALGLLAWRLRAGPLRTQARWLGALLALQFATGLSNVVLGWPLVAAVLHTGGAAAMVAVLTWAWFASVAERAPVALRSAARREVSA</sequence>
<protein>
    <submittedName>
        <fullName evidence="13">COX15/CtaA family protein</fullName>
    </submittedName>
</protein>
<accession>A0ABR9SDC1</accession>
<evidence type="ECO:0000256" key="4">
    <source>
        <dbReference type="ARBA" id="ARBA00022723"/>
    </source>
</evidence>
<evidence type="ECO:0000256" key="5">
    <source>
        <dbReference type="ARBA" id="ARBA00022989"/>
    </source>
</evidence>
<comment type="subcellular location">
    <subcellularLocation>
        <location evidence="1">Membrane</location>
        <topology evidence="1">Multi-pass membrane protein</topology>
    </subcellularLocation>
</comment>
<comment type="pathway">
    <text evidence="11">Porphyrin-containing compound metabolism.</text>
</comment>
<keyword evidence="10" id="KW-1015">Disulfide bond</keyword>
<keyword evidence="3 12" id="KW-0812">Transmembrane</keyword>
<comment type="caution">
    <text evidence="13">The sequence shown here is derived from an EMBL/GenBank/DDBJ whole genome shotgun (WGS) entry which is preliminary data.</text>
</comment>
<feature type="transmembrane region" description="Helical" evidence="12">
    <location>
        <begin position="210"/>
        <end position="228"/>
    </location>
</feature>
<dbReference type="EMBL" id="JADDOJ010000019">
    <property type="protein sequence ID" value="MBE7940291.1"/>
    <property type="molecule type" value="Genomic_DNA"/>
</dbReference>
<feature type="transmembrane region" description="Helical" evidence="12">
    <location>
        <begin position="143"/>
        <end position="163"/>
    </location>
</feature>
<evidence type="ECO:0000256" key="8">
    <source>
        <dbReference type="ARBA" id="ARBA00023133"/>
    </source>
</evidence>
<feature type="transmembrane region" description="Helical" evidence="12">
    <location>
        <begin position="114"/>
        <end position="131"/>
    </location>
</feature>
<feature type="transmembrane region" description="Helical" evidence="12">
    <location>
        <begin position="339"/>
        <end position="360"/>
    </location>
</feature>
<evidence type="ECO:0000256" key="3">
    <source>
        <dbReference type="ARBA" id="ARBA00022692"/>
    </source>
</evidence>
<dbReference type="InterPro" id="IPR003780">
    <property type="entry name" value="COX15/CtaA_fam"/>
</dbReference>
<evidence type="ECO:0000256" key="2">
    <source>
        <dbReference type="ARBA" id="ARBA00022475"/>
    </source>
</evidence>
<gene>
    <name evidence="13" type="ORF">IM725_06875</name>
</gene>
<dbReference type="RefSeq" id="WP_193779834.1">
    <property type="nucleotide sequence ID" value="NZ_JADDOJ010000019.1"/>
</dbReference>
<keyword evidence="7" id="KW-0408">Iron</keyword>
<feature type="transmembrane region" description="Helical" evidence="12">
    <location>
        <begin position="314"/>
        <end position="333"/>
    </location>
</feature>
<evidence type="ECO:0000313" key="14">
    <source>
        <dbReference type="Proteomes" id="UP000715965"/>
    </source>
</evidence>
<evidence type="ECO:0000256" key="7">
    <source>
        <dbReference type="ARBA" id="ARBA00023004"/>
    </source>
</evidence>
<feature type="transmembrane region" description="Helical" evidence="12">
    <location>
        <begin position="40"/>
        <end position="60"/>
    </location>
</feature>
<dbReference type="PANTHER" id="PTHR35457">
    <property type="entry name" value="HEME A SYNTHASE"/>
    <property type="match status" value="1"/>
</dbReference>
<dbReference type="Proteomes" id="UP000715965">
    <property type="component" value="Unassembled WGS sequence"/>
</dbReference>
<evidence type="ECO:0000256" key="12">
    <source>
        <dbReference type="SAM" id="Phobius"/>
    </source>
</evidence>
<keyword evidence="5 12" id="KW-1133">Transmembrane helix</keyword>
<evidence type="ECO:0000256" key="10">
    <source>
        <dbReference type="ARBA" id="ARBA00023157"/>
    </source>
</evidence>
<keyword evidence="4" id="KW-0479">Metal-binding</keyword>
<proteinExistence type="predicted"/>
<evidence type="ECO:0000256" key="1">
    <source>
        <dbReference type="ARBA" id="ARBA00004141"/>
    </source>
</evidence>
<keyword evidence="6" id="KW-0560">Oxidoreductase</keyword>
<keyword evidence="9 12" id="KW-0472">Membrane</keyword>
<evidence type="ECO:0000256" key="6">
    <source>
        <dbReference type="ARBA" id="ARBA00023002"/>
    </source>
</evidence>
<feature type="transmembrane region" description="Helical" evidence="12">
    <location>
        <begin position="282"/>
        <end position="302"/>
    </location>
</feature>
<keyword evidence="2" id="KW-1003">Cell membrane</keyword>
<keyword evidence="8" id="KW-0350">Heme biosynthesis</keyword>
<keyword evidence="14" id="KW-1185">Reference proteome</keyword>
<feature type="transmembrane region" description="Helical" evidence="12">
    <location>
        <begin position="12"/>
        <end position="31"/>
    </location>
</feature>
<evidence type="ECO:0000313" key="13">
    <source>
        <dbReference type="EMBL" id="MBE7940291.1"/>
    </source>
</evidence>
<name>A0ABR9SDC1_9BURK</name>
<evidence type="ECO:0000256" key="11">
    <source>
        <dbReference type="ARBA" id="ARBA00023444"/>
    </source>
</evidence>
<dbReference type="Pfam" id="PF02628">
    <property type="entry name" value="COX15-CtaA"/>
    <property type="match status" value="1"/>
</dbReference>
<reference evidence="13 14" key="1">
    <citation type="submission" date="2020-10" db="EMBL/GenBank/DDBJ databases">
        <title>Draft genome of Ramlibacter aquaticus LMG 30558.</title>
        <authorList>
            <person name="Props R."/>
        </authorList>
    </citation>
    <scope>NUCLEOTIDE SEQUENCE [LARGE SCALE GENOMIC DNA]</scope>
    <source>
        <strain evidence="13 14">LMG 30558</strain>
    </source>
</reference>
<dbReference type="PANTHER" id="PTHR35457:SF1">
    <property type="entry name" value="HEME A SYNTHASE"/>
    <property type="match status" value="1"/>
</dbReference>
<feature type="transmembrane region" description="Helical" evidence="12">
    <location>
        <begin position="169"/>
        <end position="190"/>
    </location>
</feature>
<dbReference type="InterPro" id="IPR050450">
    <property type="entry name" value="COX15/CtaA_HemeA_synthase"/>
</dbReference>
<evidence type="ECO:0000256" key="9">
    <source>
        <dbReference type="ARBA" id="ARBA00023136"/>
    </source>
</evidence>
<organism evidence="13 14">
    <name type="scientific">Ramlibacter aquaticus</name>
    <dbReference type="NCBI Taxonomy" id="2780094"/>
    <lineage>
        <taxon>Bacteria</taxon>
        <taxon>Pseudomonadati</taxon>
        <taxon>Pseudomonadota</taxon>
        <taxon>Betaproteobacteria</taxon>
        <taxon>Burkholderiales</taxon>
        <taxon>Comamonadaceae</taxon>
        <taxon>Ramlibacter</taxon>
    </lineage>
</organism>